<accession>A0A0P9KRH6</accession>
<evidence type="ECO:0000313" key="3">
    <source>
        <dbReference type="Proteomes" id="UP000050425"/>
    </source>
</evidence>
<sequence>MGRIHPSSYEVLKMFRCFAGPSGTSSTNNYGSLSDAHDPRLEALPEGRRNGQVIQVSTATFDRMVVAHNILLKTAHETFPDGPGNQEANVWMSGGRSWIRKEMCRTRVDEHASQDQQIKGIKETGGGNCGEYANTVFAELQRTQRNTPVLKVLESYAHSLVIVGDWRDRNTGDHAVVVDPWQGLKKVHTYGERSVTATPLVTATALEGAPVRSGKLKAAFALKPAAREEVDAAIRAKTGSSSSGPWFARSVIRENKAVMFDQVAGTQNLHTVYRDPSGRESAFNSLPSSYLESYLDARDAIVKNYA</sequence>
<proteinExistence type="predicted"/>
<evidence type="ECO:0000313" key="2">
    <source>
        <dbReference type="EMBL" id="KPW42899.1"/>
    </source>
</evidence>
<dbReference type="PATRIC" id="fig|251702.3.peg.987"/>
<feature type="region of interest" description="Disordered" evidence="1">
    <location>
        <begin position="25"/>
        <end position="49"/>
    </location>
</feature>
<reference evidence="2 3" key="1">
    <citation type="submission" date="2015-09" db="EMBL/GenBank/DDBJ databases">
        <title>Genome announcement of multiple Pseudomonas syringae strains.</title>
        <authorList>
            <person name="Thakur S."/>
            <person name="Wang P.W."/>
            <person name="Gong Y."/>
            <person name="Weir B.S."/>
            <person name="Guttman D.S."/>
        </authorList>
    </citation>
    <scope>NUCLEOTIDE SEQUENCE [LARGE SCALE GENOMIC DNA]</scope>
    <source>
        <strain evidence="2 3">ICMP4303</strain>
    </source>
</reference>
<name>A0A0P9KRH6_9PSED</name>
<comment type="caution">
    <text evidence="2">The sequence shown here is derived from an EMBL/GenBank/DDBJ whole genome shotgun (WGS) entry which is preliminary data.</text>
</comment>
<evidence type="ECO:0000256" key="1">
    <source>
        <dbReference type="SAM" id="MobiDB-lite"/>
    </source>
</evidence>
<dbReference type="EMBL" id="LJPT01000185">
    <property type="protein sequence ID" value="KPW42899.1"/>
    <property type="molecule type" value="Genomic_DNA"/>
</dbReference>
<dbReference type="Proteomes" id="UP000050425">
    <property type="component" value="Unassembled WGS sequence"/>
</dbReference>
<protein>
    <submittedName>
        <fullName evidence="2">ABC transporter, periplasmic substrate-binding protein</fullName>
    </submittedName>
</protein>
<organism evidence="2 3">
    <name type="scientific">Pseudomonas syringae pv. antirrhini</name>
    <dbReference type="NCBI Taxonomy" id="251702"/>
    <lineage>
        <taxon>Bacteria</taxon>
        <taxon>Pseudomonadati</taxon>
        <taxon>Pseudomonadota</taxon>
        <taxon>Gammaproteobacteria</taxon>
        <taxon>Pseudomonadales</taxon>
        <taxon>Pseudomonadaceae</taxon>
        <taxon>Pseudomonas</taxon>
    </lineage>
</organism>
<feature type="compositionally biased region" description="Basic and acidic residues" evidence="1">
    <location>
        <begin position="35"/>
        <end position="49"/>
    </location>
</feature>
<dbReference type="AlphaFoldDB" id="A0A0P9KRH6"/>
<gene>
    <name evidence="2" type="ORF">ALO88_100714</name>
</gene>